<keyword evidence="5" id="KW-0347">Helicase</keyword>
<evidence type="ECO:0008006" key="14">
    <source>
        <dbReference type="Google" id="ProtNLM"/>
    </source>
</evidence>
<dbReference type="GO" id="GO:0005524">
    <property type="term" value="F:ATP binding"/>
    <property type="evidence" value="ECO:0007669"/>
    <property type="project" value="UniProtKB-KW"/>
</dbReference>
<dbReference type="InterPro" id="IPR014001">
    <property type="entry name" value="Helicase_ATP-bd"/>
</dbReference>
<dbReference type="Gene3D" id="3.40.50.300">
    <property type="entry name" value="P-loop containing nucleotide triphosphate hydrolases"/>
    <property type="match status" value="1"/>
</dbReference>
<dbReference type="Pfam" id="PF00176">
    <property type="entry name" value="SNF2-rel_dom"/>
    <property type="match status" value="1"/>
</dbReference>
<keyword evidence="13" id="KW-1185">Reference proteome</keyword>
<keyword evidence="6" id="KW-0067">ATP-binding</keyword>
<accession>A0A9P0IVJ1</accession>
<evidence type="ECO:0000256" key="6">
    <source>
        <dbReference type="ARBA" id="ARBA00022840"/>
    </source>
</evidence>
<dbReference type="SMART" id="SM00487">
    <property type="entry name" value="DEXDc"/>
    <property type="match status" value="1"/>
</dbReference>
<dbReference type="InterPro" id="IPR038718">
    <property type="entry name" value="SNF2-like_sf"/>
</dbReference>
<dbReference type="PANTHER" id="PTHR45797">
    <property type="entry name" value="RAD54-LIKE"/>
    <property type="match status" value="1"/>
</dbReference>
<feature type="domain" description="Helicase ATP-binding" evidence="10">
    <location>
        <begin position="757"/>
        <end position="941"/>
    </location>
</feature>
<feature type="region of interest" description="Disordered" evidence="9">
    <location>
        <begin position="604"/>
        <end position="654"/>
    </location>
</feature>
<dbReference type="PANTHER" id="PTHR45797:SF3">
    <property type="entry name" value="TRANSCRIPTIONAL REGULATOR ATRX HOMOLOG"/>
    <property type="match status" value="1"/>
</dbReference>
<keyword evidence="8" id="KW-0539">Nucleus</keyword>
<evidence type="ECO:0000313" key="12">
    <source>
        <dbReference type="EMBL" id="CAH1720172.1"/>
    </source>
</evidence>
<reference evidence="12" key="2">
    <citation type="submission" date="2022-10" db="EMBL/GenBank/DDBJ databases">
        <authorList>
            <consortium name="ENA_rothamsted_submissions"/>
            <consortium name="culmorum"/>
            <person name="King R."/>
        </authorList>
    </citation>
    <scope>NUCLEOTIDE SEQUENCE</scope>
</reference>
<evidence type="ECO:0000256" key="8">
    <source>
        <dbReference type="ARBA" id="ARBA00023242"/>
    </source>
</evidence>
<feature type="domain" description="Helicase C-terminal" evidence="11">
    <location>
        <begin position="1131"/>
        <end position="1299"/>
    </location>
</feature>
<gene>
    <name evidence="12" type="ORF">APHIGO_LOCUS3884</name>
</gene>
<protein>
    <recommendedName>
        <fullName evidence="14">Transcriptional regulator ATRX</fullName>
    </recommendedName>
</protein>
<dbReference type="InterPro" id="IPR044574">
    <property type="entry name" value="ARIP4-like"/>
</dbReference>
<dbReference type="InterPro" id="IPR027417">
    <property type="entry name" value="P-loop_NTPase"/>
</dbReference>
<dbReference type="GO" id="GO:0004386">
    <property type="term" value="F:helicase activity"/>
    <property type="evidence" value="ECO:0007669"/>
    <property type="project" value="UniProtKB-KW"/>
</dbReference>
<dbReference type="CDD" id="cd18793">
    <property type="entry name" value="SF2_C_SNF"/>
    <property type="match status" value="1"/>
</dbReference>
<dbReference type="InterPro" id="IPR001650">
    <property type="entry name" value="Helicase_C-like"/>
</dbReference>
<evidence type="ECO:0000256" key="5">
    <source>
        <dbReference type="ARBA" id="ARBA00022806"/>
    </source>
</evidence>
<feature type="region of interest" description="Disordered" evidence="9">
    <location>
        <begin position="556"/>
        <end position="592"/>
    </location>
</feature>
<evidence type="ECO:0000256" key="4">
    <source>
        <dbReference type="ARBA" id="ARBA00022801"/>
    </source>
</evidence>
<evidence type="ECO:0000256" key="1">
    <source>
        <dbReference type="ARBA" id="ARBA00004123"/>
    </source>
</evidence>
<evidence type="ECO:0000259" key="11">
    <source>
        <dbReference type="PROSITE" id="PS51194"/>
    </source>
</evidence>
<comment type="subcellular location">
    <subcellularLocation>
        <location evidence="1">Nucleus</location>
    </subcellularLocation>
</comment>
<dbReference type="GO" id="GO:0005634">
    <property type="term" value="C:nucleus"/>
    <property type="evidence" value="ECO:0007669"/>
    <property type="project" value="UniProtKB-SubCell"/>
</dbReference>
<dbReference type="PROSITE" id="PS51192">
    <property type="entry name" value="HELICASE_ATP_BIND_1"/>
    <property type="match status" value="1"/>
</dbReference>
<dbReference type="SUPFAM" id="SSF52540">
    <property type="entry name" value="P-loop containing nucleoside triphosphate hydrolases"/>
    <property type="match status" value="2"/>
</dbReference>
<evidence type="ECO:0000259" key="10">
    <source>
        <dbReference type="PROSITE" id="PS51192"/>
    </source>
</evidence>
<dbReference type="Gene3D" id="3.40.50.10810">
    <property type="entry name" value="Tandem AAA-ATPase domain"/>
    <property type="match status" value="1"/>
</dbReference>
<reference evidence="12" key="1">
    <citation type="submission" date="2022-02" db="EMBL/GenBank/DDBJ databases">
        <authorList>
            <person name="King R."/>
        </authorList>
    </citation>
    <scope>NUCLEOTIDE SEQUENCE</scope>
</reference>
<organism evidence="12 13">
    <name type="scientific">Aphis gossypii</name>
    <name type="common">Cotton aphid</name>
    <dbReference type="NCBI Taxonomy" id="80765"/>
    <lineage>
        <taxon>Eukaryota</taxon>
        <taxon>Metazoa</taxon>
        <taxon>Ecdysozoa</taxon>
        <taxon>Arthropoda</taxon>
        <taxon>Hexapoda</taxon>
        <taxon>Insecta</taxon>
        <taxon>Pterygota</taxon>
        <taxon>Neoptera</taxon>
        <taxon>Paraneoptera</taxon>
        <taxon>Hemiptera</taxon>
        <taxon>Sternorrhyncha</taxon>
        <taxon>Aphidomorpha</taxon>
        <taxon>Aphidoidea</taxon>
        <taxon>Aphididae</taxon>
        <taxon>Aphidini</taxon>
        <taxon>Aphis</taxon>
        <taxon>Aphis</taxon>
    </lineage>
</organism>
<keyword evidence="7" id="KW-0238">DNA-binding</keyword>
<feature type="compositionally biased region" description="Low complexity" evidence="9">
    <location>
        <begin position="606"/>
        <end position="620"/>
    </location>
</feature>
<evidence type="ECO:0000256" key="7">
    <source>
        <dbReference type="ARBA" id="ARBA00023125"/>
    </source>
</evidence>
<evidence type="ECO:0000256" key="9">
    <source>
        <dbReference type="SAM" id="MobiDB-lite"/>
    </source>
</evidence>
<evidence type="ECO:0000256" key="2">
    <source>
        <dbReference type="ARBA" id="ARBA00007025"/>
    </source>
</evidence>
<dbReference type="Proteomes" id="UP001154329">
    <property type="component" value="Chromosome 2"/>
</dbReference>
<dbReference type="Pfam" id="PF00271">
    <property type="entry name" value="Helicase_C"/>
    <property type="match status" value="1"/>
</dbReference>
<keyword evidence="4" id="KW-0378">Hydrolase</keyword>
<dbReference type="GO" id="GO:0003677">
    <property type="term" value="F:DNA binding"/>
    <property type="evidence" value="ECO:0007669"/>
    <property type="project" value="UniProtKB-KW"/>
</dbReference>
<evidence type="ECO:0000256" key="3">
    <source>
        <dbReference type="ARBA" id="ARBA00022741"/>
    </source>
</evidence>
<proteinExistence type="inferred from homology"/>
<dbReference type="InterPro" id="IPR000330">
    <property type="entry name" value="SNF2_N"/>
</dbReference>
<comment type="similarity">
    <text evidence="2">Belongs to the SNF2/RAD54 helicase family.</text>
</comment>
<dbReference type="SMART" id="SM00490">
    <property type="entry name" value="HELICc"/>
    <property type="match status" value="1"/>
</dbReference>
<evidence type="ECO:0000313" key="13">
    <source>
        <dbReference type="Proteomes" id="UP001154329"/>
    </source>
</evidence>
<name>A0A9P0IVJ1_APHGO</name>
<sequence>METVYPNNDEIQFRKQHFGVVEDILNKKVKCTICYNDLLNEIILKKIIMVHQSHLFLCCRNCFYKLCEGSKYSCILCTSNKNLSICVKCNLNVCKLCVENYNIETLSNGVLSKCFICVPQMLWKQRALAANILKVFYSQLCIPNGLLVNETGHEQTVYKYLIKEAKIGQNSMINSIKTNLCINFILKSYKSFIMNELIEFSFDDTIPFNECISEFFNIFENIFEKTCSTFTNFKSIFNINSRLSHNVSDMMKSLCLDDDELILISDARINENLDKVIKNNSNNLSLNKSNICSTRILRSQNKYKKDDDNLNLTVSSSLQSESKALDKKLTVVKKQSYESNTSSILNNKSFNEVQIDLVNDKITDPKHSFEDRDSEIECTRELRNHSVLKIIKINNQSNNSTKNQKILSDKSHEKKNESLMYFNDDENCSTNKIGDNTNISYSQNTNLKIFPKKEVNKLEQIYQFIQTTEENDFDDVMYSNLIDSKKCDFDLYDKICEETKLNINNMDTIHGSVELENKEILEMSVLSSDKLNNKEITCSKQSSSFTIPCVNNEKDDSHIEDNIKNKGTKRILMTSNSSSDSDSSFKKNKKRKIKNRMIKKSIFDLSTSNSSSSSDESSSSLTVKNHREIRQLSNDNSFDEDSDNSKSSHDHNILMKGRKNIRKLIIQNELSESTQNAMKEEELRKNRIQKRQKLYNEICDITTPLETEICTKLVLDFDDKTNEELIAVHPDLVKFLKPHQMKGIKFLWNSVFESLSRIKEHKGNGSILAHCMGLGKTLQIISLIHTLFRYSETGIKTVLIITPNATIENWCKEFHKWLHGIDEKKNFFVLNLAESKTYESRKNIIDEWRREHGVLITSYELYRSVVNYKYIDKFPSILEGLVDPGPDLVICDEGHVIKNHITTVSKAVNRIKTLRRIVLTGTPLQNNLKEYYCMVDFIRPNLLGSLKDFTNRFINPITNGQYSDSTPLDVELMKGRSHVLHKMLEGFVQRFDYNVLTPFLPPKHEYVIYLKLADKQIELYQKYLDSYRQPELFTNYNMLQIVWTHPKLLELYAERTESKREKQRCKDINYIESYSNSTEEVENRHIPVPISVLDSTITKKPNTYLKWWKPYVTKTDLESVYPYSKFIMMFSILQECEKIGDKVLLFSQSLFTLDLIQGFLENAEDKTYDKGGPYGKSWKHGTDFYRIDGSVNIKEREDYCEQFNDINNSRLRLLLLSTKAFNLGINLVGANRVIIFDVTWNPSLNVQSIFRVFRFGQTKPCYIYRFISEGTMEQKIYERQISKLSLAFRIIDEHQIDRHFNAKCQEELYEFEPNTTKSKSILNLPKKDRLMAELMLRHEDLVMNILEHDSLLQNNEAEELDEDGRNAAWENYEKENDSTEVSIKQSLLPIFCGSESD</sequence>
<keyword evidence="3" id="KW-0547">Nucleotide-binding</keyword>
<dbReference type="InterPro" id="IPR049730">
    <property type="entry name" value="SNF2/RAD54-like_C"/>
</dbReference>
<dbReference type="PROSITE" id="PS51194">
    <property type="entry name" value="HELICASE_CTER"/>
    <property type="match status" value="1"/>
</dbReference>
<feature type="compositionally biased region" description="Basic and acidic residues" evidence="9">
    <location>
        <begin position="643"/>
        <end position="653"/>
    </location>
</feature>
<dbReference type="GO" id="GO:0016887">
    <property type="term" value="F:ATP hydrolysis activity"/>
    <property type="evidence" value="ECO:0007669"/>
    <property type="project" value="InterPro"/>
</dbReference>
<dbReference type="EMBL" id="OU899035">
    <property type="protein sequence ID" value="CAH1720172.1"/>
    <property type="molecule type" value="Genomic_DNA"/>
</dbReference>